<dbReference type="InterPro" id="IPR010994">
    <property type="entry name" value="RuvA_2-like"/>
</dbReference>
<dbReference type="Pfam" id="PF12836">
    <property type="entry name" value="HHH_3"/>
    <property type="match status" value="1"/>
</dbReference>
<evidence type="ECO:0000313" key="4">
    <source>
        <dbReference type="Proteomes" id="UP000430670"/>
    </source>
</evidence>
<protein>
    <submittedName>
        <fullName evidence="3">ComEA family DNA-binding protein</fullName>
    </submittedName>
</protein>
<feature type="domain" description="Helix-hairpin-helix DNA-binding motif class 1" evidence="2">
    <location>
        <begin position="160"/>
        <end position="179"/>
    </location>
</feature>
<gene>
    <name evidence="3" type="ORF">GJ688_14140</name>
</gene>
<evidence type="ECO:0000259" key="2">
    <source>
        <dbReference type="SMART" id="SM00278"/>
    </source>
</evidence>
<reference evidence="3 4" key="1">
    <citation type="submission" date="2019-11" db="EMBL/GenBank/DDBJ databases">
        <title>Whole-genome sequence of a the green, strictly anaerobic photosynthetic bacterium Heliobacillus mobilis DSM 6151.</title>
        <authorList>
            <person name="Kyndt J.A."/>
            <person name="Meyer T.E."/>
        </authorList>
    </citation>
    <scope>NUCLEOTIDE SEQUENCE [LARGE SCALE GENOMIC DNA]</scope>
    <source>
        <strain evidence="3 4">DSM 6151</strain>
    </source>
</reference>
<dbReference type="Pfam" id="PF10531">
    <property type="entry name" value="SLBB"/>
    <property type="match status" value="1"/>
</dbReference>
<organism evidence="3 4">
    <name type="scientific">Heliobacterium mobile</name>
    <name type="common">Heliobacillus mobilis</name>
    <dbReference type="NCBI Taxonomy" id="28064"/>
    <lineage>
        <taxon>Bacteria</taxon>
        <taxon>Bacillati</taxon>
        <taxon>Bacillota</taxon>
        <taxon>Clostridia</taxon>
        <taxon>Eubacteriales</taxon>
        <taxon>Heliobacteriaceae</taxon>
        <taxon>Heliobacterium</taxon>
    </lineage>
</organism>
<dbReference type="SMART" id="SM00278">
    <property type="entry name" value="HhH1"/>
    <property type="match status" value="2"/>
</dbReference>
<dbReference type="EMBL" id="WNKU01000019">
    <property type="protein sequence ID" value="MTV50113.1"/>
    <property type="molecule type" value="Genomic_DNA"/>
</dbReference>
<sequence length="213" mass="22545">MIGMTIQGTRLYNKADSEGTKKAFTESKVTIEGKGALTERDGMKEKGLDKEIRVHVSGAVNKPGVYQMPAGSRVDDALRLAEAGPNADLESINRAALLTDGRQLVVPAIRSENGSNESMKNGQAVGTTTSGGTSRAFSKGSSSGNGNAGAIININSADASEMDKLPGVGPALAQRILQYRETKGPFQRVEDIQNVPGIGPKKYNDMKDMLSVY</sequence>
<dbReference type="GO" id="GO:0003677">
    <property type="term" value="F:DNA binding"/>
    <property type="evidence" value="ECO:0007669"/>
    <property type="project" value="UniProtKB-KW"/>
</dbReference>
<dbReference type="NCBIfam" id="TIGR00426">
    <property type="entry name" value="competence protein ComEA helix-hairpin-helix repeat region"/>
    <property type="match status" value="1"/>
</dbReference>
<dbReference type="OrthoDB" id="9790239at2"/>
<dbReference type="InterPro" id="IPR004509">
    <property type="entry name" value="Competence_ComEA_HhH"/>
</dbReference>
<dbReference type="PANTHER" id="PTHR21180:SF32">
    <property type="entry name" value="ENDONUCLEASE_EXONUCLEASE_PHOSPHATASE FAMILY DOMAIN-CONTAINING PROTEIN 1"/>
    <property type="match status" value="1"/>
</dbReference>
<dbReference type="Gene3D" id="1.10.150.280">
    <property type="entry name" value="AF1531-like domain"/>
    <property type="match status" value="1"/>
</dbReference>
<keyword evidence="3" id="KW-0238">DNA-binding</keyword>
<dbReference type="GO" id="GO:0006281">
    <property type="term" value="P:DNA repair"/>
    <property type="evidence" value="ECO:0007669"/>
    <property type="project" value="InterPro"/>
</dbReference>
<dbReference type="Gene3D" id="3.10.560.10">
    <property type="entry name" value="Outer membrane lipoprotein wza domain like"/>
    <property type="match status" value="1"/>
</dbReference>
<dbReference type="AlphaFoldDB" id="A0A6I3SMB0"/>
<dbReference type="PANTHER" id="PTHR21180">
    <property type="entry name" value="ENDONUCLEASE/EXONUCLEASE/PHOSPHATASE FAMILY DOMAIN-CONTAINING PROTEIN 1"/>
    <property type="match status" value="1"/>
</dbReference>
<dbReference type="Proteomes" id="UP000430670">
    <property type="component" value="Unassembled WGS sequence"/>
</dbReference>
<proteinExistence type="predicted"/>
<dbReference type="SUPFAM" id="SSF47781">
    <property type="entry name" value="RuvA domain 2-like"/>
    <property type="match status" value="1"/>
</dbReference>
<dbReference type="GO" id="GO:0015628">
    <property type="term" value="P:protein secretion by the type II secretion system"/>
    <property type="evidence" value="ECO:0007669"/>
    <property type="project" value="TreeGrafter"/>
</dbReference>
<dbReference type="InterPro" id="IPR003583">
    <property type="entry name" value="Hlx-hairpin-Hlx_DNA-bd_motif"/>
</dbReference>
<feature type="compositionally biased region" description="Polar residues" evidence="1">
    <location>
        <begin position="113"/>
        <end position="136"/>
    </location>
</feature>
<feature type="domain" description="Helix-hairpin-helix DNA-binding motif class 1" evidence="2">
    <location>
        <begin position="190"/>
        <end position="209"/>
    </location>
</feature>
<dbReference type="InterPro" id="IPR051675">
    <property type="entry name" value="Endo/Exo/Phosphatase_dom_1"/>
</dbReference>
<evidence type="ECO:0000256" key="1">
    <source>
        <dbReference type="SAM" id="MobiDB-lite"/>
    </source>
</evidence>
<name>A0A6I3SMB0_HELMO</name>
<accession>A0A6I3SMB0</accession>
<comment type="caution">
    <text evidence="3">The sequence shown here is derived from an EMBL/GenBank/DDBJ whole genome shotgun (WGS) entry which is preliminary data.</text>
</comment>
<feature type="region of interest" description="Disordered" evidence="1">
    <location>
        <begin position="113"/>
        <end position="144"/>
    </location>
</feature>
<keyword evidence="4" id="KW-1185">Reference proteome</keyword>
<evidence type="ECO:0000313" key="3">
    <source>
        <dbReference type="EMBL" id="MTV50113.1"/>
    </source>
</evidence>
<dbReference type="InterPro" id="IPR019554">
    <property type="entry name" value="Soluble_ligand-bd"/>
</dbReference>
<dbReference type="GO" id="GO:0015627">
    <property type="term" value="C:type II protein secretion system complex"/>
    <property type="evidence" value="ECO:0007669"/>
    <property type="project" value="TreeGrafter"/>
</dbReference>